<comment type="caution">
    <text evidence="1">The sequence shown here is derived from an EMBL/GenBank/DDBJ whole genome shotgun (WGS) entry which is preliminary data.</text>
</comment>
<sequence length="68" mass="7997">MSYQDIDKEIAHLELVFGKITTRDRFPLSYWHKRLVALHRSAMMPAQRERVARLEATLRSLAESRQTA</sequence>
<name>A0ABN7HRD5_9BURK</name>
<organism evidence="1 2">
    <name type="scientific">Paraburkholderia metrosideri</name>
    <dbReference type="NCBI Taxonomy" id="580937"/>
    <lineage>
        <taxon>Bacteria</taxon>
        <taxon>Pseudomonadati</taxon>
        <taxon>Pseudomonadota</taxon>
        <taxon>Betaproteobacteria</taxon>
        <taxon>Burkholderiales</taxon>
        <taxon>Burkholderiaceae</taxon>
        <taxon>Paraburkholderia</taxon>
    </lineage>
</organism>
<evidence type="ECO:0000313" key="2">
    <source>
        <dbReference type="Proteomes" id="UP000598032"/>
    </source>
</evidence>
<protein>
    <submittedName>
        <fullName evidence="1">Uncharacterized protein</fullName>
    </submittedName>
</protein>
<keyword evidence="2" id="KW-1185">Reference proteome</keyword>
<dbReference type="Proteomes" id="UP000598032">
    <property type="component" value="Unassembled WGS sequence"/>
</dbReference>
<reference evidence="1 2" key="1">
    <citation type="submission" date="2020-10" db="EMBL/GenBank/DDBJ databases">
        <authorList>
            <person name="Peeters C."/>
        </authorList>
    </citation>
    <scope>NUCLEOTIDE SEQUENCE [LARGE SCALE GENOMIC DNA]</scope>
    <source>
        <strain evidence="1 2">LMG 28140</strain>
    </source>
</reference>
<gene>
    <name evidence="1" type="ORF">LMG28140_02688</name>
</gene>
<proteinExistence type="predicted"/>
<dbReference type="RefSeq" id="WP_201642761.1">
    <property type="nucleotide sequence ID" value="NZ_CAJHCP010000005.1"/>
</dbReference>
<dbReference type="EMBL" id="CAJHCP010000005">
    <property type="protein sequence ID" value="CAD6532921.1"/>
    <property type="molecule type" value="Genomic_DNA"/>
</dbReference>
<accession>A0ABN7HRD5</accession>
<evidence type="ECO:0000313" key="1">
    <source>
        <dbReference type="EMBL" id="CAD6532921.1"/>
    </source>
</evidence>